<dbReference type="GO" id="GO:0046872">
    <property type="term" value="F:metal ion binding"/>
    <property type="evidence" value="ECO:0007669"/>
    <property type="project" value="UniProtKB-KW"/>
</dbReference>
<dbReference type="PROSITE" id="PS01269">
    <property type="entry name" value="UPF0025"/>
    <property type="match status" value="1"/>
</dbReference>
<protein>
    <recommendedName>
        <fullName evidence="4">Phosphoesterase</fullName>
        <ecNumber evidence="4">3.1.4.-</ecNumber>
    </recommendedName>
</protein>
<dbReference type="EC" id="3.1.4.-" evidence="4"/>
<dbReference type="OrthoDB" id="9800565at2"/>
<dbReference type="PANTHER" id="PTHR11124">
    <property type="entry name" value="VACUOLAR SORTING PROTEIN VPS29"/>
    <property type="match status" value="1"/>
</dbReference>
<gene>
    <name evidence="6" type="ORF">FEM41_22430</name>
</gene>
<organism evidence="6 7">
    <name type="scientific">Jejubacter calystegiae</name>
    <dbReference type="NCBI Taxonomy" id="2579935"/>
    <lineage>
        <taxon>Bacteria</taxon>
        <taxon>Pseudomonadati</taxon>
        <taxon>Pseudomonadota</taxon>
        <taxon>Gammaproteobacteria</taxon>
        <taxon>Enterobacterales</taxon>
        <taxon>Enterobacteriaceae</taxon>
        <taxon>Jejubacter</taxon>
    </lineage>
</organism>
<dbReference type="InterPro" id="IPR029052">
    <property type="entry name" value="Metallo-depent_PP-like"/>
</dbReference>
<dbReference type="EMBL" id="CP040428">
    <property type="protein sequence ID" value="QCT22209.1"/>
    <property type="molecule type" value="Genomic_DNA"/>
</dbReference>
<dbReference type="InterPro" id="IPR000979">
    <property type="entry name" value="Phosphodiesterase_MJ0936/Vps29"/>
</dbReference>
<comment type="cofactor">
    <cofactor evidence="4">
        <name>a divalent metal cation</name>
        <dbReference type="ChEBI" id="CHEBI:60240"/>
    </cofactor>
</comment>
<dbReference type="InterPro" id="IPR024654">
    <property type="entry name" value="Calcineurin-like_PHP_lpxH"/>
</dbReference>
<evidence type="ECO:0000256" key="2">
    <source>
        <dbReference type="ARBA" id="ARBA00022723"/>
    </source>
</evidence>
<dbReference type="SUPFAM" id="SSF56300">
    <property type="entry name" value="Metallo-dependent phosphatases"/>
    <property type="match status" value="1"/>
</dbReference>
<dbReference type="InterPro" id="IPR041802">
    <property type="entry name" value="MPP_YfcE"/>
</dbReference>
<dbReference type="Gene3D" id="3.60.21.10">
    <property type="match status" value="1"/>
</dbReference>
<evidence type="ECO:0000256" key="1">
    <source>
        <dbReference type="ARBA" id="ARBA00008950"/>
    </source>
</evidence>
<dbReference type="GO" id="GO:0016787">
    <property type="term" value="F:hydrolase activity"/>
    <property type="evidence" value="ECO:0007669"/>
    <property type="project" value="UniProtKB-UniRule"/>
</dbReference>
<dbReference type="NCBIfam" id="TIGR00040">
    <property type="entry name" value="yfcE"/>
    <property type="match status" value="1"/>
</dbReference>
<keyword evidence="3 6" id="KW-0378">Hydrolase</keyword>
<proteinExistence type="inferred from homology"/>
<feature type="domain" description="Calcineurin-like phosphoesterase" evidence="5">
    <location>
        <begin position="1"/>
        <end position="161"/>
    </location>
</feature>
<sequence length="183" mass="19958">MKLMFASDIHGSLSATEKVLERFAASGAQWLILLGDLLNHGPRNALPEDYQPARVAERLNKAAERIIAVRGNCDSEVDQMLLNFPITAPWQQVLLPHGRLFLTHGHLYHPDKLPALAAGDVLVSGHTHIPMAERRGEIFVFNPGSVSIPKGGFAASYGMLDDGLLSVYSLEDNALIAQQDITP</sequence>
<name>A0A4P8YMY7_9ENTR</name>
<dbReference type="RefSeq" id="WP_138098623.1">
    <property type="nucleotide sequence ID" value="NZ_CP040428.1"/>
</dbReference>
<dbReference type="Pfam" id="PF12850">
    <property type="entry name" value="Metallophos_2"/>
    <property type="match status" value="1"/>
</dbReference>
<keyword evidence="2 4" id="KW-0479">Metal-binding</keyword>
<keyword evidence="7" id="KW-1185">Reference proteome</keyword>
<accession>A0A4P8YMY7</accession>
<comment type="similarity">
    <text evidence="1 4">Belongs to the metallophosphoesterase superfamily. YfcE family.</text>
</comment>
<reference evidence="6 7" key="1">
    <citation type="submission" date="2019-05" db="EMBL/GenBank/DDBJ databases">
        <title>Complete genome sequence of Izhakiella calystegiae KSNA2, an endophyte isolated from beach morning glory (Calystegia soldanella).</title>
        <authorList>
            <person name="Jiang L."/>
            <person name="Jeong J.C."/>
            <person name="Kim C.Y."/>
            <person name="Kim D.H."/>
            <person name="Kim S.W."/>
            <person name="Lee j."/>
        </authorList>
    </citation>
    <scope>NUCLEOTIDE SEQUENCE [LARGE SCALE GENOMIC DNA]</scope>
    <source>
        <strain evidence="6 7">KSNA2</strain>
    </source>
</reference>
<dbReference type="KEGG" id="izh:FEM41_22430"/>
<evidence type="ECO:0000313" key="7">
    <source>
        <dbReference type="Proteomes" id="UP000302163"/>
    </source>
</evidence>
<evidence type="ECO:0000256" key="4">
    <source>
        <dbReference type="RuleBase" id="RU362039"/>
    </source>
</evidence>
<evidence type="ECO:0000256" key="3">
    <source>
        <dbReference type="ARBA" id="ARBA00022801"/>
    </source>
</evidence>
<evidence type="ECO:0000259" key="5">
    <source>
        <dbReference type="Pfam" id="PF12850"/>
    </source>
</evidence>
<dbReference type="CDD" id="cd00841">
    <property type="entry name" value="MPP_YfcE"/>
    <property type="match status" value="1"/>
</dbReference>
<evidence type="ECO:0000313" key="6">
    <source>
        <dbReference type="EMBL" id="QCT22209.1"/>
    </source>
</evidence>
<dbReference type="InterPro" id="IPR020935">
    <property type="entry name" value="PdiEstase_YfcE_CS"/>
</dbReference>
<dbReference type="Proteomes" id="UP000302163">
    <property type="component" value="Chromosome"/>
</dbReference>
<dbReference type="NCBIfam" id="NF006988">
    <property type="entry name" value="PRK09453.1"/>
    <property type="match status" value="1"/>
</dbReference>
<dbReference type="AlphaFoldDB" id="A0A4P8YMY7"/>